<dbReference type="GeneID" id="17042736"/>
<evidence type="ECO:0000313" key="3">
    <source>
        <dbReference type="EMBL" id="EIE24735.1"/>
    </source>
</evidence>
<proteinExistence type="inferred from homology"/>
<dbReference type="InterPro" id="IPR050993">
    <property type="entry name" value="Isochorismatase_domain"/>
</dbReference>
<dbReference type="AlphaFoldDB" id="I0Z266"/>
<dbReference type="KEGG" id="csl:COCSUDRAFT_53052"/>
<dbReference type="InterPro" id="IPR036380">
    <property type="entry name" value="Isochorismatase-like_sf"/>
</dbReference>
<protein>
    <submittedName>
        <fullName evidence="3">Isochorismatase hydrolase</fullName>
    </submittedName>
</protein>
<gene>
    <name evidence="3" type="ORF">COCSUDRAFT_53052</name>
</gene>
<dbReference type="eggNOG" id="KOG4044">
    <property type="taxonomic scope" value="Eukaryota"/>
</dbReference>
<dbReference type="Pfam" id="PF00857">
    <property type="entry name" value="Isochorismatase"/>
    <property type="match status" value="1"/>
</dbReference>
<dbReference type="PANTHER" id="PTHR14119:SF3">
    <property type="entry name" value="ISOCHORISMATASE DOMAIN-CONTAINING PROTEIN 2"/>
    <property type="match status" value="1"/>
</dbReference>
<feature type="domain" description="Isochorismatase-like" evidence="2">
    <location>
        <begin position="17"/>
        <end position="166"/>
    </location>
</feature>
<comment type="caution">
    <text evidence="3">The sequence shown here is derived from an EMBL/GenBank/DDBJ whole genome shotgun (WGS) entry which is preliminary data.</text>
</comment>
<evidence type="ECO:0000256" key="1">
    <source>
        <dbReference type="ARBA" id="ARBA00006336"/>
    </source>
</evidence>
<dbReference type="EMBL" id="AGSI01000005">
    <property type="protein sequence ID" value="EIE24735.1"/>
    <property type="molecule type" value="Genomic_DNA"/>
</dbReference>
<organism evidence="3 4">
    <name type="scientific">Coccomyxa subellipsoidea (strain C-169)</name>
    <name type="common">Green microalga</name>
    <dbReference type="NCBI Taxonomy" id="574566"/>
    <lineage>
        <taxon>Eukaryota</taxon>
        <taxon>Viridiplantae</taxon>
        <taxon>Chlorophyta</taxon>
        <taxon>core chlorophytes</taxon>
        <taxon>Trebouxiophyceae</taxon>
        <taxon>Trebouxiophyceae incertae sedis</taxon>
        <taxon>Coccomyxaceae</taxon>
        <taxon>Coccomyxa</taxon>
        <taxon>Coccomyxa subellipsoidea</taxon>
    </lineage>
</organism>
<dbReference type="GO" id="GO:0016787">
    <property type="term" value="F:hydrolase activity"/>
    <property type="evidence" value="ECO:0007669"/>
    <property type="project" value="UniProtKB-KW"/>
</dbReference>
<reference evidence="3 4" key="1">
    <citation type="journal article" date="2012" name="Genome Biol.">
        <title>The genome of the polar eukaryotic microalga coccomyxa subellipsoidea reveals traits of cold adaptation.</title>
        <authorList>
            <person name="Blanc G."/>
            <person name="Agarkova I."/>
            <person name="Grimwood J."/>
            <person name="Kuo A."/>
            <person name="Brueggeman A."/>
            <person name="Dunigan D."/>
            <person name="Gurnon J."/>
            <person name="Ladunga I."/>
            <person name="Lindquist E."/>
            <person name="Lucas S."/>
            <person name="Pangilinan J."/>
            <person name="Proschold T."/>
            <person name="Salamov A."/>
            <person name="Schmutz J."/>
            <person name="Weeks D."/>
            <person name="Yamada T."/>
            <person name="Claverie J.M."/>
            <person name="Grigoriev I."/>
            <person name="Van Etten J."/>
            <person name="Lomsadze A."/>
            <person name="Borodovsky M."/>
        </authorList>
    </citation>
    <scope>NUCLEOTIDE SEQUENCE [LARGE SCALE GENOMIC DNA]</scope>
    <source>
        <strain evidence="3 4">C-169</strain>
    </source>
</reference>
<dbReference type="STRING" id="574566.I0Z266"/>
<accession>I0Z266</accession>
<keyword evidence="3" id="KW-0378">Hydrolase</keyword>
<dbReference type="Proteomes" id="UP000007264">
    <property type="component" value="Unassembled WGS sequence"/>
</dbReference>
<comment type="similarity">
    <text evidence="1">Belongs to the isochorismatase family.</text>
</comment>
<dbReference type="SUPFAM" id="SSF52499">
    <property type="entry name" value="Isochorismatase-like hydrolases"/>
    <property type="match status" value="1"/>
</dbReference>
<dbReference type="OrthoDB" id="269496at2759"/>
<name>I0Z266_COCSC</name>
<dbReference type="Gene3D" id="3.40.50.850">
    <property type="entry name" value="Isochorismatase-like"/>
    <property type="match status" value="1"/>
</dbReference>
<evidence type="ECO:0000313" key="4">
    <source>
        <dbReference type="Proteomes" id="UP000007264"/>
    </source>
</evidence>
<dbReference type="InterPro" id="IPR000868">
    <property type="entry name" value="Isochorismatase-like_dom"/>
</dbReference>
<sequence>MSVSAPHIGRLLPSRTSLFICDVQERFRTTIKGYPAVIDSARRLVRGAAALEIPIICTEQYPKALGSTVQEVLEVLPDACKPVPKTDFTMLVPEVKAQLDSMRHVKQIVLVGIEGHVCVFQTALDLLELGYEVHVVADGVSSSRWLDRAVGLQRIAQSGGFLVTAEMVLFQLTGGSKHPAFKTISNLAKESRPEALPIVSML</sequence>
<evidence type="ECO:0000259" key="2">
    <source>
        <dbReference type="Pfam" id="PF00857"/>
    </source>
</evidence>
<dbReference type="RefSeq" id="XP_005649279.1">
    <property type="nucleotide sequence ID" value="XM_005649222.1"/>
</dbReference>
<keyword evidence="4" id="KW-1185">Reference proteome</keyword>
<dbReference type="PANTHER" id="PTHR14119">
    <property type="entry name" value="HYDROLASE"/>
    <property type="match status" value="1"/>
</dbReference>